<evidence type="ECO:0000256" key="1">
    <source>
        <dbReference type="ARBA" id="ARBA00004240"/>
    </source>
</evidence>
<evidence type="ECO:0000256" key="2">
    <source>
        <dbReference type="ARBA" id="ARBA00022448"/>
    </source>
</evidence>
<evidence type="ECO:0000256" key="7">
    <source>
        <dbReference type="SAM" id="SignalP"/>
    </source>
</evidence>
<evidence type="ECO:0000256" key="5">
    <source>
        <dbReference type="SAM" id="Coils"/>
    </source>
</evidence>
<dbReference type="GO" id="GO:0006890">
    <property type="term" value="P:retrograde vesicle-mediated transport, Golgi to endoplasmic reticulum"/>
    <property type="evidence" value="ECO:0007669"/>
    <property type="project" value="InterPro"/>
</dbReference>
<evidence type="ECO:0000313" key="10">
    <source>
        <dbReference type="Proteomes" id="UP001303115"/>
    </source>
</evidence>
<dbReference type="PANTHER" id="PTHR40787:SF3">
    <property type="entry name" value="PROTEIN TRANSPORT PROTEIN SEC39"/>
    <property type="match status" value="1"/>
</dbReference>
<sequence length="978" mass="105440">MALLLSPAKLVLLAVHCAVNGDVDSLTTLAARHGTVLRKDLLLRILLTYLPETLPSTHYIQFVQQLESGAFPDTANPDVDCSPIEDLGEDDAAKKVRKLRLLPLTSPETPDNAAEDPLSLFLLRRSYKVDEEAGLLDELPALLLPFLDHSPCVRTLLVSTILPLLRRNCEYYPQEPISYTLQGFQQLPDRVAVNLLLSQTGTREADLPLVGRDLRGLVGPWLSGERRWKRGVHNTDSSEDPSEGPEDLCPGWDEVLRWLTTQASKNWRVAVSAVQQWDGSEDADFGGWGSLELSAGQRDHLEQSYARAALASAYLIPEASLEALDGAYSIIAKVAKLRHLDPVSPLASALAVLSPLTEQIPDDIMSARNTAHMRNDLLAPSNPLTSPSDASAALLQTLILSAHILTKAGCPCTIRGAGELALLRDEREQKAEAAKLIHSISNNGPKTDDKFWLKARNEILWLRDWGTEDSWSSAGPPCGIFGQVKRDFLEVEFLRALLSNTRLTLARSIYEDAPDQPLDRKLLQDAIYATAMTAYDNASNPNRTRGGLKKCDDIIKAFPGTIQKSDPQAKRLEALLQATHSLSDYRLVLKQGEPFTPVVLRVHTDPISIIAKILEQNPKSYTHLHDLLTLGTHMVEAGLTAHTKTLTPEEETSHRLTAERRITAMCIDAALAEDDFETAYSYVVNRLAPTSPAAAATTTTVADDYSWKAALQAGKYRRTHHPVTTHRGGGGGGIATSANPDVRHLEQRIDCLATALRVAPPATLQEIVNAFRRAEEELEVLVREEEQQEDEWDARGDHLRLHQHGGLGHGGGGMPGAFVTSTTTSSSRTKQQPVRSAGRRSSKSAAGDEDAAPMSLFDLSRASVLSAQRNLSALSGLQRSAAGVGAGFAGRLAGGGGGGASGAGRAGLSGGDDAGGRSSMDMPPLSATGSVASAGSAAAEEDRRVRKRDQLREAAMGTLVSGVGWLVGAPAPNAQSRE</sequence>
<evidence type="ECO:0000256" key="3">
    <source>
        <dbReference type="ARBA" id="ARBA00022824"/>
    </source>
</evidence>
<keyword evidence="3" id="KW-0256">Endoplasmic reticulum</keyword>
<reference evidence="10" key="1">
    <citation type="journal article" date="2023" name="Mol. Phylogenet. Evol.">
        <title>Genome-scale phylogeny and comparative genomics of the fungal order Sordariales.</title>
        <authorList>
            <person name="Hensen N."/>
            <person name="Bonometti L."/>
            <person name="Westerberg I."/>
            <person name="Brannstrom I.O."/>
            <person name="Guillou S."/>
            <person name="Cros-Aarteil S."/>
            <person name="Calhoun S."/>
            <person name="Haridas S."/>
            <person name="Kuo A."/>
            <person name="Mondo S."/>
            <person name="Pangilinan J."/>
            <person name="Riley R."/>
            <person name="LaButti K."/>
            <person name="Andreopoulos B."/>
            <person name="Lipzen A."/>
            <person name="Chen C."/>
            <person name="Yan M."/>
            <person name="Daum C."/>
            <person name="Ng V."/>
            <person name="Clum A."/>
            <person name="Steindorff A."/>
            <person name="Ohm R.A."/>
            <person name="Martin F."/>
            <person name="Silar P."/>
            <person name="Natvig D.O."/>
            <person name="Lalanne C."/>
            <person name="Gautier V."/>
            <person name="Ament-Velasquez S.L."/>
            <person name="Kruys A."/>
            <person name="Hutchinson M.I."/>
            <person name="Powell A.J."/>
            <person name="Barry K."/>
            <person name="Miller A.N."/>
            <person name="Grigoriev I.V."/>
            <person name="Debuchy R."/>
            <person name="Gladieux P."/>
            <person name="Hiltunen Thoren M."/>
            <person name="Johannesson H."/>
        </authorList>
    </citation>
    <scope>NUCLEOTIDE SEQUENCE [LARGE SCALE GENOMIC DNA]</scope>
    <source>
        <strain evidence="10">CBS 284.82</strain>
    </source>
</reference>
<dbReference type="AlphaFoldDB" id="A0AAN6PIN1"/>
<feature type="compositionally biased region" description="Low complexity" evidence="6">
    <location>
        <begin position="926"/>
        <end position="938"/>
    </location>
</feature>
<accession>A0AAN6PIN1</accession>
<feature type="region of interest" description="Disordered" evidence="6">
    <location>
        <begin position="896"/>
        <end position="950"/>
    </location>
</feature>
<dbReference type="InterPro" id="IPR013244">
    <property type="entry name" value="Sec39_domain"/>
</dbReference>
<dbReference type="PANTHER" id="PTHR40787">
    <property type="entry name" value="SECRETED PROTEIN"/>
    <property type="match status" value="1"/>
</dbReference>
<dbReference type="GO" id="GO:0015031">
    <property type="term" value="P:protein transport"/>
    <property type="evidence" value="ECO:0007669"/>
    <property type="project" value="UniProtKB-KW"/>
</dbReference>
<keyword evidence="7" id="KW-0732">Signal</keyword>
<evidence type="ECO:0000313" key="9">
    <source>
        <dbReference type="EMBL" id="KAK4041694.1"/>
    </source>
</evidence>
<keyword evidence="5" id="KW-0175">Coiled coil</keyword>
<feature type="coiled-coil region" evidence="5">
    <location>
        <begin position="764"/>
        <end position="795"/>
    </location>
</feature>
<comment type="subcellular location">
    <subcellularLocation>
        <location evidence="1">Endoplasmic reticulum</location>
    </subcellularLocation>
</comment>
<dbReference type="Proteomes" id="UP001303115">
    <property type="component" value="Unassembled WGS sequence"/>
</dbReference>
<feature type="signal peptide" evidence="7">
    <location>
        <begin position="1"/>
        <end position="21"/>
    </location>
</feature>
<feature type="domain" description="Sec39" evidence="8">
    <location>
        <begin position="11"/>
        <end position="792"/>
    </location>
</feature>
<keyword evidence="2" id="KW-0813">Transport</keyword>
<protein>
    <submittedName>
        <fullName evidence="9">Sec39 domain-containing protein</fullName>
    </submittedName>
</protein>
<comment type="caution">
    <text evidence="9">The sequence shown here is derived from an EMBL/GenBank/DDBJ whole genome shotgun (WGS) entry which is preliminary data.</text>
</comment>
<feature type="chain" id="PRO_5042921148" evidence="7">
    <location>
        <begin position="22"/>
        <end position="978"/>
    </location>
</feature>
<dbReference type="EMBL" id="MU854353">
    <property type="protein sequence ID" value="KAK4041694.1"/>
    <property type="molecule type" value="Genomic_DNA"/>
</dbReference>
<evidence type="ECO:0000259" key="8">
    <source>
        <dbReference type="Pfam" id="PF08314"/>
    </source>
</evidence>
<organism evidence="9 10">
    <name type="scientific">Parachaetomium inaequale</name>
    <dbReference type="NCBI Taxonomy" id="2588326"/>
    <lineage>
        <taxon>Eukaryota</taxon>
        <taxon>Fungi</taxon>
        <taxon>Dikarya</taxon>
        <taxon>Ascomycota</taxon>
        <taxon>Pezizomycotina</taxon>
        <taxon>Sordariomycetes</taxon>
        <taxon>Sordariomycetidae</taxon>
        <taxon>Sordariales</taxon>
        <taxon>Chaetomiaceae</taxon>
        <taxon>Parachaetomium</taxon>
    </lineage>
</organism>
<feature type="compositionally biased region" description="Gly residues" evidence="6">
    <location>
        <begin position="896"/>
        <end position="913"/>
    </location>
</feature>
<evidence type="ECO:0000256" key="6">
    <source>
        <dbReference type="SAM" id="MobiDB-lite"/>
    </source>
</evidence>
<keyword evidence="10" id="KW-1185">Reference proteome</keyword>
<name>A0AAN6PIN1_9PEZI</name>
<proteinExistence type="predicted"/>
<feature type="region of interest" description="Disordered" evidence="6">
    <location>
        <begin position="804"/>
        <end position="849"/>
    </location>
</feature>
<feature type="compositionally biased region" description="Basic and acidic residues" evidence="6">
    <location>
        <begin position="940"/>
        <end position="950"/>
    </location>
</feature>
<keyword evidence="4" id="KW-0653">Protein transport</keyword>
<evidence type="ECO:0000256" key="4">
    <source>
        <dbReference type="ARBA" id="ARBA00022927"/>
    </source>
</evidence>
<gene>
    <name evidence="9" type="ORF">C8A01DRAFT_45233</name>
</gene>
<feature type="compositionally biased region" description="Gly residues" evidence="6">
    <location>
        <begin position="805"/>
        <end position="815"/>
    </location>
</feature>
<dbReference type="Pfam" id="PF08314">
    <property type="entry name" value="Sec39"/>
    <property type="match status" value="1"/>
</dbReference>
<dbReference type="GO" id="GO:0005783">
    <property type="term" value="C:endoplasmic reticulum"/>
    <property type="evidence" value="ECO:0007669"/>
    <property type="project" value="UniProtKB-SubCell"/>
</dbReference>